<dbReference type="InterPro" id="IPR017451">
    <property type="entry name" value="F-box-assoc_interact_dom"/>
</dbReference>
<evidence type="ECO:0000313" key="3">
    <source>
        <dbReference type="Proteomes" id="UP001152523"/>
    </source>
</evidence>
<sequence length="401" mass="45655">MTDLLQLSFLPRDILFQILVRLGARSRGKLSCVSKSFRSILTDPSFAEFHRNWSAALNHGTTILFSIWHMLTTDHHHSIPCPVLVSTPHQFYTINYTEDRAGDLVQAKIVPHMDKVWVGYGRSVSFAKDQICFFHEQTHPDLNVLNLAAGQRTTLPAIPGFSCALLGYDGVSGTYKVLLSVINFYRRTVKYWVFTLGVDKTWREIKSPVLFYLSRRFMNSVCINGVIYSYNDLCGRWWETFGNAPIELVAFDVRSESFHLIPLPPTIYKEDVRKSSLLEFRGRFAVIYLHQNKQLIAWTLETAAETAAKSTSCWKKHTFPFPLGSELFWKPFITATAAGEIVVLTLNGVTSSLWVLLDKFGADSIWKKIQIMDVSDCPTSVKEAFEVVDAQNIVENLFHLK</sequence>
<dbReference type="NCBIfam" id="TIGR01640">
    <property type="entry name" value="F_box_assoc_1"/>
    <property type="match status" value="1"/>
</dbReference>
<dbReference type="AlphaFoldDB" id="A0AAV0DG80"/>
<feature type="domain" description="F-box" evidence="1">
    <location>
        <begin position="4"/>
        <end position="56"/>
    </location>
</feature>
<evidence type="ECO:0000313" key="2">
    <source>
        <dbReference type="EMBL" id="CAH9099063.1"/>
    </source>
</evidence>
<dbReference type="Proteomes" id="UP001152523">
    <property type="component" value="Unassembled WGS sequence"/>
</dbReference>
<organism evidence="2 3">
    <name type="scientific">Cuscuta epithymum</name>
    <dbReference type="NCBI Taxonomy" id="186058"/>
    <lineage>
        <taxon>Eukaryota</taxon>
        <taxon>Viridiplantae</taxon>
        <taxon>Streptophyta</taxon>
        <taxon>Embryophyta</taxon>
        <taxon>Tracheophyta</taxon>
        <taxon>Spermatophyta</taxon>
        <taxon>Magnoliopsida</taxon>
        <taxon>eudicotyledons</taxon>
        <taxon>Gunneridae</taxon>
        <taxon>Pentapetalae</taxon>
        <taxon>asterids</taxon>
        <taxon>lamiids</taxon>
        <taxon>Solanales</taxon>
        <taxon>Convolvulaceae</taxon>
        <taxon>Cuscuteae</taxon>
        <taxon>Cuscuta</taxon>
        <taxon>Cuscuta subgen. Cuscuta</taxon>
    </lineage>
</organism>
<reference evidence="2" key="1">
    <citation type="submission" date="2022-07" db="EMBL/GenBank/DDBJ databases">
        <authorList>
            <person name="Macas J."/>
            <person name="Novak P."/>
            <person name="Neumann P."/>
        </authorList>
    </citation>
    <scope>NUCLEOTIDE SEQUENCE</scope>
</reference>
<dbReference type="Gene3D" id="1.20.1280.50">
    <property type="match status" value="1"/>
</dbReference>
<dbReference type="SMART" id="SM00256">
    <property type="entry name" value="FBOX"/>
    <property type="match status" value="1"/>
</dbReference>
<dbReference type="InterPro" id="IPR001810">
    <property type="entry name" value="F-box_dom"/>
</dbReference>
<dbReference type="EMBL" id="CAMAPF010000104">
    <property type="protein sequence ID" value="CAH9099063.1"/>
    <property type="molecule type" value="Genomic_DNA"/>
</dbReference>
<name>A0AAV0DG80_9ASTE</name>
<evidence type="ECO:0000259" key="1">
    <source>
        <dbReference type="PROSITE" id="PS50181"/>
    </source>
</evidence>
<accession>A0AAV0DG80</accession>
<comment type="caution">
    <text evidence="2">The sequence shown here is derived from an EMBL/GenBank/DDBJ whole genome shotgun (WGS) entry which is preliminary data.</text>
</comment>
<dbReference type="PANTHER" id="PTHR31111">
    <property type="entry name" value="BNAA05G37150D PROTEIN-RELATED"/>
    <property type="match status" value="1"/>
</dbReference>
<keyword evidence="3" id="KW-1185">Reference proteome</keyword>
<dbReference type="PANTHER" id="PTHR31111:SF138">
    <property type="entry name" value="F-BOX ASSOCIATED DOMAIN-CONTAINING PROTEIN"/>
    <property type="match status" value="1"/>
</dbReference>
<proteinExistence type="predicted"/>
<protein>
    <recommendedName>
        <fullName evidence="1">F-box domain-containing protein</fullName>
    </recommendedName>
</protein>
<gene>
    <name evidence="2" type="ORF">CEPIT_LOCUS14733</name>
</gene>
<dbReference type="PROSITE" id="PS50181">
    <property type="entry name" value="FBOX"/>
    <property type="match status" value="1"/>
</dbReference>
<dbReference type="SUPFAM" id="SSF81383">
    <property type="entry name" value="F-box domain"/>
    <property type="match status" value="1"/>
</dbReference>
<dbReference type="Pfam" id="PF08268">
    <property type="entry name" value="FBA_3"/>
    <property type="match status" value="1"/>
</dbReference>
<dbReference type="Pfam" id="PF00646">
    <property type="entry name" value="F-box"/>
    <property type="match status" value="1"/>
</dbReference>
<dbReference type="InterPro" id="IPR036047">
    <property type="entry name" value="F-box-like_dom_sf"/>
</dbReference>
<dbReference type="InterPro" id="IPR013187">
    <property type="entry name" value="F-box-assoc_dom_typ3"/>
</dbReference>